<accession>A0AC34FW90</accession>
<dbReference type="WBParaSite" id="ES5_v2.g21391.t1">
    <property type="protein sequence ID" value="ES5_v2.g21391.t1"/>
    <property type="gene ID" value="ES5_v2.g21391"/>
</dbReference>
<evidence type="ECO:0000313" key="2">
    <source>
        <dbReference type="WBParaSite" id="ES5_v2.g21391.t1"/>
    </source>
</evidence>
<dbReference type="Proteomes" id="UP000887579">
    <property type="component" value="Unplaced"/>
</dbReference>
<name>A0AC34FW90_9BILA</name>
<sequence length="399" mass="45825">MVRRSENYARKTVRPTENSGGVNREVPRKTVRGAEPANEGSNRRKGNKPEKNKAAAKERIALKRIRLYGKGDFSIPRAPFFKIIKDILQNYANGGRPSLKIQRAALDALQFSRHGQRAPTNFLIFPTDNPHFLDNFDAEPGELTIYGIRQEYELGLTLRKQYNLLLGEVYRPRESLILAGKDNRTIVSALAVLAAIYPPKEKQIWMKGFNWQPIPVHTEELLDDVSFGLFDNCPTISKEIYEMSDFKSMLEPLMDKVELLSNLSGIPINNPRTFDKIIDSIKTRSLMPDLLPPPIWARNPHFSESIKKWSNFLHINLIDLVNDKVGGWHFDLMIAKMEEIVRNQTNKKFILYSGHDTNIMAVSRFLNLTTIAQQELQIYATYLSVELHQEQPNNYFVEV</sequence>
<organism evidence="1 2">
    <name type="scientific">Panagrolaimus sp. ES5</name>
    <dbReference type="NCBI Taxonomy" id="591445"/>
    <lineage>
        <taxon>Eukaryota</taxon>
        <taxon>Metazoa</taxon>
        <taxon>Ecdysozoa</taxon>
        <taxon>Nematoda</taxon>
        <taxon>Chromadorea</taxon>
        <taxon>Rhabditida</taxon>
        <taxon>Tylenchina</taxon>
        <taxon>Panagrolaimomorpha</taxon>
        <taxon>Panagrolaimoidea</taxon>
        <taxon>Panagrolaimidae</taxon>
        <taxon>Panagrolaimus</taxon>
    </lineage>
</organism>
<proteinExistence type="predicted"/>
<protein>
    <submittedName>
        <fullName evidence="2">Uncharacterized protein</fullName>
    </submittedName>
</protein>
<evidence type="ECO:0000313" key="1">
    <source>
        <dbReference type="Proteomes" id="UP000887579"/>
    </source>
</evidence>
<reference evidence="2" key="1">
    <citation type="submission" date="2022-11" db="UniProtKB">
        <authorList>
            <consortium name="WormBaseParasite"/>
        </authorList>
    </citation>
    <scope>IDENTIFICATION</scope>
</reference>